<proteinExistence type="predicted"/>
<dbReference type="SUPFAM" id="SSF56801">
    <property type="entry name" value="Acetyl-CoA synthetase-like"/>
    <property type="match status" value="1"/>
</dbReference>
<dbReference type="EMBL" id="JAOWKY010000003">
    <property type="protein sequence ID" value="MCV2869492.1"/>
    <property type="molecule type" value="Genomic_DNA"/>
</dbReference>
<dbReference type="InterPro" id="IPR025110">
    <property type="entry name" value="AMP-bd_C"/>
</dbReference>
<dbReference type="PANTHER" id="PTHR43767:SF1">
    <property type="entry name" value="NONRIBOSOMAL PEPTIDE SYNTHASE PES1 (EUROFUNG)-RELATED"/>
    <property type="match status" value="1"/>
</dbReference>
<feature type="domain" description="AMP-dependent synthetase/ligase" evidence="1">
    <location>
        <begin position="17"/>
        <end position="369"/>
    </location>
</feature>
<dbReference type="InterPro" id="IPR050237">
    <property type="entry name" value="ATP-dep_AMP-bd_enzyme"/>
</dbReference>
<reference evidence="3 4" key="1">
    <citation type="submission" date="2022-10" db="EMBL/GenBank/DDBJ databases">
        <title>Defluviimonas sp. nov., isolated from ocean surface water.</title>
        <authorList>
            <person name="He W."/>
            <person name="Wang L."/>
            <person name="Zhang D.-F."/>
        </authorList>
    </citation>
    <scope>NUCLEOTIDE SEQUENCE [LARGE SCALE GENOMIC DNA]</scope>
    <source>
        <strain evidence="3 4">WL0002</strain>
    </source>
</reference>
<dbReference type="PROSITE" id="PS00455">
    <property type="entry name" value="AMP_BINDING"/>
    <property type="match status" value="1"/>
</dbReference>
<evidence type="ECO:0000259" key="1">
    <source>
        <dbReference type="Pfam" id="PF00501"/>
    </source>
</evidence>
<dbReference type="InterPro" id="IPR045851">
    <property type="entry name" value="AMP-bd_C_sf"/>
</dbReference>
<evidence type="ECO:0000313" key="4">
    <source>
        <dbReference type="Proteomes" id="UP001652542"/>
    </source>
</evidence>
<feature type="domain" description="AMP-binding enzyme C-terminal" evidence="2">
    <location>
        <begin position="430"/>
        <end position="504"/>
    </location>
</feature>
<evidence type="ECO:0000259" key="2">
    <source>
        <dbReference type="Pfam" id="PF13193"/>
    </source>
</evidence>
<dbReference type="InterPro" id="IPR000873">
    <property type="entry name" value="AMP-dep_synth/lig_dom"/>
</dbReference>
<dbReference type="PANTHER" id="PTHR43767">
    <property type="entry name" value="LONG-CHAIN-FATTY-ACID--COA LIGASE"/>
    <property type="match status" value="1"/>
</dbReference>
<dbReference type="Gene3D" id="3.40.50.12780">
    <property type="entry name" value="N-terminal domain of ligase-like"/>
    <property type="match status" value="1"/>
</dbReference>
<protein>
    <submittedName>
        <fullName evidence="3">AMP-binding protein</fullName>
    </submittedName>
</protein>
<name>A0ABT2ZEE6_9RHOB</name>
<organism evidence="3 4">
    <name type="scientific">Albidovulum marisflavi</name>
    <dbReference type="NCBI Taxonomy" id="2984159"/>
    <lineage>
        <taxon>Bacteria</taxon>
        <taxon>Pseudomonadati</taxon>
        <taxon>Pseudomonadota</taxon>
        <taxon>Alphaproteobacteria</taxon>
        <taxon>Rhodobacterales</taxon>
        <taxon>Paracoccaceae</taxon>
        <taxon>Albidovulum</taxon>
    </lineage>
</organism>
<keyword evidence="4" id="KW-1185">Reference proteome</keyword>
<dbReference type="InterPro" id="IPR042099">
    <property type="entry name" value="ANL_N_sf"/>
</dbReference>
<dbReference type="RefSeq" id="WP_263735147.1">
    <property type="nucleotide sequence ID" value="NZ_JAOWKY010000003.1"/>
</dbReference>
<evidence type="ECO:0000313" key="3">
    <source>
        <dbReference type="EMBL" id="MCV2869492.1"/>
    </source>
</evidence>
<accession>A0ABT2ZEE6</accession>
<dbReference type="Pfam" id="PF00501">
    <property type="entry name" value="AMP-binding"/>
    <property type="match status" value="1"/>
</dbReference>
<sequence>MNALTTTFYQLLSDNIPARPGKTALVDPTRSIDYASLGAEVDRVASYLSERGIARGDRVIVHLRKSIEEVVAMLAVAKVGGVVVNVNAQWTLEQLGYVADDCGAVMVLTDGRTAAAMSKQELPGKVRRILALDLKSEAEGFDSWRLLPEASTPEVPVLDTELAMIIYTSGSTGRPKGVMLSHRNIIAGARSVARYLRLSEDDRLISILAYNFDAGLNQLTTMLLLGGTVVHQPVIMPTEIVRAMVKHDVTGLAGVPPLINQIVRLLRDNPVALPSLRRVTNTGGRIPPDILDVMPDVFPGADIYLMYGLTESFRSTFLAPELFHAKKGSIGKAIPGAEVFVIKEGVGIAGPGEQGELVHRGPLVSMGYWGRPDLTNEKIRTCPELRHLIGEEKVVYSGDIVRVDEDGDLWFIGRNDAMIKTSGVRTSPDEIEDHIYSSGIVADAVAYGVEDDDLGHAVHVAVTPLEGFDKDRLIAHCFRTMPSYMVPKEIRLWREAMPRTSSGKLARPEIVKISRGLQD</sequence>
<dbReference type="InterPro" id="IPR020845">
    <property type="entry name" value="AMP-binding_CS"/>
</dbReference>
<dbReference type="Proteomes" id="UP001652542">
    <property type="component" value="Unassembled WGS sequence"/>
</dbReference>
<gene>
    <name evidence="3" type="ORF">OEW28_12730</name>
</gene>
<dbReference type="Pfam" id="PF13193">
    <property type="entry name" value="AMP-binding_C"/>
    <property type="match status" value="1"/>
</dbReference>
<comment type="caution">
    <text evidence="3">The sequence shown here is derived from an EMBL/GenBank/DDBJ whole genome shotgun (WGS) entry which is preliminary data.</text>
</comment>
<dbReference type="Gene3D" id="3.30.300.30">
    <property type="match status" value="1"/>
</dbReference>